<dbReference type="RefSeq" id="XP_017017711.1">
    <property type="nucleotide sequence ID" value="XM_017162222.2"/>
</dbReference>
<accession>A0A6P4I535</accession>
<reference evidence="4" key="1">
    <citation type="submission" date="2025-08" db="UniProtKB">
        <authorList>
            <consortium name="RefSeq"/>
        </authorList>
    </citation>
    <scope>IDENTIFICATION</scope>
    <source>
        <strain evidence="4">14028-0561.14</strain>
        <tissue evidence="4">Whole fly</tissue>
    </source>
</reference>
<dbReference type="Proteomes" id="UP001652661">
    <property type="component" value="Chromosome 3R"/>
</dbReference>
<dbReference type="GO" id="GO:0006979">
    <property type="term" value="P:response to oxidative stress"/>
    <property type="evidence" value="ECO:0007669"/>
    <property type="project" value="InterPro"/>
</dbReference>
<evidence type="ECO:0000256" key="2">
    <source>
        <dbReference type="SAM" id="SignalP"/>
    </source>
</evidence>
<dbReference type="AlphaFoldDB" id="A0A6P4I535"/>
<organism evidence="3 4">
    <name type="scientific">Drosophila kikkawai</name>
    <name type="common">Fruit fly</name>
    <dbReference type="NCBI Taxonomy" id="30033"/>
    <lineage>
        <taxon>Eukaryota</taxon>
        <taxon>Metazoa</taxon>
        <taxon>Ecdysozoa</taxon>
        <taxon>Arthropoda</taxon>
        <taxon>Hexapoda</taxon>
        <taxon>Insecta</taxon>
        <taxon>Pterygota</taxon>
        <taxon>Neoptera</taxon>
        <taxon>Endopterygota</taxon>
        <taxon>Diptera</taxon>
        <taxon>Brachycera</taxon>
        <taxon>Muscomorpha</taxon>
        <taxon>Ephydroidea</taxon>
        <taxon>Drosophilidae</taxon>
        <taxon>Drosophila</taxon>
        <taxon>Sophophora</taxon>
    </lineage>
</organism>
<feature type="signal peptide" evidence="2">
    <location>
        <begin position="1"/>
        <end position="25"/>
    </location>
</feature>
<dbReference type="GO" id="GO:0020037">
    <property type="term" value="F:heme binding"/>
    <property type="evidence" value="ECO:0007669"/>
    <property type="project" value="InterPro"/>
</dbReference>
<dbReference type="PANTHER" id="PTHR11475:SF125">
    <property type="entry name" value="GH11385P"/>
    <property type="match status" value="1"/>
</dbReference>
<proteinExistence type="predicted"/>
<keyword evidence="1 4" id="KW-0560">Oxidoreductase</keyword>
<dbReference type="Gene3D" id="1.10.640.10">
    <property type="entry name" value="Haem peroxidase domain superfamily, animal type"/>
    <property type="match status" value="1"/>
</dbReference>
<protein>
    <submittedName>
        <fullName evidence="4">Salivary peroxidase/catechol oxidase</fullName>
    </submittedName>
</protein>
<dbReference type="PROSITE" id="PS50292">
    <property type="entry name" value="PEROXIDASE_3"/>
    <property type="match status" value="1"/>
</dbReference>
<gene>
    <name evidence="4" type="primary">Irc</name>
</gene>
<dbReference type="InterPro" id="IPR010255">
    <property type="entry name" value="Haem_peroxidase_sf"/>
</dbReference>
<evidence type="ECO:0000313" key="4">
    <source>
        <dbReference type="RefSeq" id="XP_017017711.1"/>
    </source>
</evidence>
<sequence length="700" mass="79040">MAGDKCICLLALIIGASILPSICDATSFNFPNPRTDIRNEARSYLNGITSAKWLEFVNSGLDSVNRQKRLEENLLRSEITVQNGTISHIQLLDTLPNRASKEDSEIALKILKSSLYVYNSQCLSHGIDGDECRNYLENIPLPVGSSLREECQNLLSGNREGHHAFRRLLEPHYRNGFHEMFPETGRSVSQPPAWSISKALYEPDTIQKAKDLISEEKSHLNLGLAQWAQFVEHDLSKPVSQSMSTGAPIECCSRDQNNLQPRHRHPACAPILYQPSGKYDVPSCLNYVRSALAVADCNFGGAEQLNQATASLDLSQLYGFTSAAEEKMRLFRGGLLKSTPIGQRHHVLLPMTRDTQDLGHSFCAWGATGNATCFAAGDSRVNSSPFSILIYTIFMRNHNRLARELSDRKSGWSDEQLFQAAKAVNVDVYRRVVIDEWLPEVLGKKLADEARSRSDRAQEISNEFGVAAIRFYFSMLPNELHNLVKDNDLDDNNLPTTNLFELKEEIYKPRLQYTTQKLNEILESLLNQRTMKMDASYAGDVVWHKDTKPTHADILAFDIQRGRDHGLQPYHKYFEICSLRRPVTSWKDFEGFIPNDVLEKLKTIYSSWTDIDLIVGGISERPVSGAIGRTFSCILGEQFWNVHQQHRQQSDHKHDSLLNEYRHFNGSKLLCLNSDVRAVPQNIFQLPSASNQLVACDDVV</sequence>
<keyword evidence="1 4" id="KW-0575">Peroxidase</keyword>
<dbReference type="PANTHER" id="PTHR11475">
    <property type="entry name" value="OXIDASE/PEROXIDASE"/>
    <property type="match status" value="1"/>
</dbReference>
<dbReference type="OrthoDB" id="823504at2759"/>
<feature type="chain" id="PRO_5028236997" evidence="2">
    <location>
        <begin position="26"/>
        <end position="700"/>
    </location>
</feature>
<keyword evidence="2" id="KW-0732">Signal</keyword>
<dbReference type="PRINTS" id="PR00457">
    <property type="entry name" value="ANPEROXIDASE"/>
</dbReference>
<name>A0A6P4I535_DROKI</name>
<dbReference type="GO" id="GO:0004601">
    <property type="term" value="F:peroxidase activity"/>
    <property type="evidence" value="ECO:0007669"/>
    <property type="project" value="UniProtKB-KW"/>
</dbReference>
<evidence type="ECO:0000313" key="3">
    <source>
        <dbReference type="Proteomes" id="UP001652661"/>
    </source>
</evidence>
<dbReference type="SUPFAM" id="SSF48113">
    <property type="entry name" value="Heme-dependent peroxidases"/>
    <property type="match status" value="1"/>
</dbReference>
<dbReference type="InterPro" id="IPR019791">
    <property type="entry name" value="Haem_peroxidase_animal"/>
</dbReference>
<evidence type="ECO:0000256" key="1">
    <source>
        <dbReference type="ARBA" id="ARBA00022559"/>
    </source>
</evidence>
<dbReference type="Pfam" id="PF03098">
    <property type="entry name" value="An_peroxidase"/>
    <property type="match status" value="1"/>
</dbReference>
<dbReference type="InterPro" id="IPR037120">
    <property type="entry name" value="Haem_peroxidase_sf_animal"/>
</dbReference>
<keyword evidence="3" id="KW-1185">Reference proteome</keyword>